<name>A0ABX7LM75_9CAUL</name>
<dbReference type="EMBL" id="CP070968">
    <property type="protein sequence ID" value="QSF53362.1"/>
    <property type="molecule type" value="Genomic_DNA"/>
</dbReference>
<evidence type="ECO:0000313" key="2">
    <source>
        <dbReference type="Proteomes" id="UP000662957"/>
    </source>
</evidence>
<keyword evidence="2" id="KW-1185">Reference proteome</keyword>
<sequence>MPPKSTLRKRQRNQAVRIGAARREKIEKACTRPDITPDDAKRLLADADPADFQQWLEQVAELTTSRLALQERRKKSLQLALAYQALLRLDSFTTEERVTVVESLMRQLEALDRAGPPDRRGGKVKNADPTTVILKSLALYRVDDPSHRATLSKDKALLIFAKRQSIPSAEFESAIPRLRKEMSAAKSTRAKHETSAPAASTLNSAASHSAPFINGAAAKAISNSATTAGGRTTRVRGLKKLKHPGVYLAIIEVDPDGDVGIRTPSRAFGETNRMKMMKKSDVKEVMSDATTVLTDFVNRRS</sequence>
<organism evidence="1 2">
    <name type="scientific">Brevundimonas fontaquae</name>
    <dbReference type="NCBI Taxonomy" id="2813778"/>
    <lineage>
        <taxon>Bacteria</taxon>
        <taxon>Pseudomonadati</taxon>
        <taxon>Pseudomonadota</taxon>
        <taxon>Alphaproteobacteria</taxon>
        <taxon>Caulobacterales</taxon>
        <taxon>Caulobacteraceae</taxon>
        <taxon>Brevundimonas</taxon>
    </lineage>
</organism>
<proteinExistence type="predicted"/>
<dbReference type="Proteomes" id="UP000662957">
    <property type="component" value="Chromosome"/>
</dbReference>
<gene>
    <name evidence="1" type="ORF">JX001_11200</name>
</gene>
<accession>A0ABX7LM75</accession>
<evidence type="ECO:0000313" key="1">
    <source>
        <dbReference type="EMBL" id="QSF53362.1"/>
    </source>
</evidence>
<dbReference type="RefSeq" id="WP_165116566.1">
    <property type="nucleotide sequence ID" value="NZ_CP070968.1"/>
</dbReference>
<reference evidence="1 2" key="1">
    <citation type="submission" date="2021-02" db="EMBL/GenBank/DDBJ databases">
        <title>Brevundimonas sp. CS1 genome sequence.</title>
        <authorList>
            <person name="Lee K."/>
            <person name="Choi Y.-J."/>
            <person name="Son H.-R."/>
        </authorList>
    </citation>
    <scope>NUCLEOTIDE SEQUENCE [LARGE SCALE GENOMIC DNA]</scope>
    <source>
        <strain evidence="1 2">CS1</strain>
    </source>
</reference>
<protein>
    <submittedName>
        <fullName evidence="1">Uncharacterized protein</fullName>
    </submittedName>
</protein>